<protein>
    <submittedName>
        <fullName evidence="9">EH domain binding protein 1</fullName>
    </submittedName>
</protein>
<keyword evidence="10" id="KW-1185">Reference proteome</keyword>
<feature type="domain" description="C2 NT-type" evidence="7">
    <location>
        <begin position="8"/>
        <end position="158"/>
    </location>
</feature>
<feature type="compositionally biased region" description="Polar residues" evidence="5">
    <location>
        <begin position="839"/>
        <end position="849"/>
    </location>
</feature>
<feature type="compositionally biased region" description="Basic and acidic residues" evidence="5">
    <location>
        <begin position="1173"/>
        <end position="1195"/>
    </location>
</feature>
<feature type="region of interest" description="Disordered" evidence="5">
    <location>
        <begin position="358"/>
        <end position="440"/>
    </location>
</feature>
<reference evidence="9" key="2">
    <citation type="submission" date="2025-08" db="UniProtKB">
        <authorList>
            <consortium name="Ensembl"/>
        </authorList>
    </citation>
    <scope>IDENTIFICATION</scope>
</reference>
<feature type="region of interest" description="Disordered" evidence="5">
    <location>
        <begin position="924"/>
        <end position="960"/>
    </location>
</feature>
<dbReference type="SMART" id="SM00033">
    <property type="entry name" value="CH"/>
    <property type="match status" value="1"/>
</dbReference>
<gene>
    <name evidence="9 11" type="primary">EHBP1</name>
</gene>
<feature type="compositionally biased region" description="Basic and acidic residues" evidence="5">
    <location>
        <begin position="990"/>
        <end position="1029"/>
    </location>
</feature>
<feature type="region of interest" description="Disordered" evidence="5">
    <location>
        <begin position="737"/>
        <end position="764"/>
    </location>
</feature>
<reference evidence="9 10" key="1">
    <citation type="journal article" date="2005" name="Nature">
        <title>Initial sequence of the chimpanzee genome and comparison with the human genome.</title>
        <authorList>
            <consortium name="Chimpanzee sequencing and analysis consortium"/>
        </authorList>
    </citation>
    <scope>NUCLEOTIDE SEQUENCE [LARGE SCALE GENOMIC DNA]</scope>
</reference>
<dbReference type="Pfam" id="PF10358">
    <property type="entry name" value="NT-C2"/>
    <property type="match status" value="1"/>
</dbReference>
<sequence>MASVWKRLQRVGKHASKFQFVASYQELMVECTKKWQPDKLVVVWTRRSRRKSSKAHSWQPGIKNPYRGVVVWPVPENIEITVTLFKDPHAEEFEDKEWTFVIENESPSGRRKALATSSINMKQYASPMPTQTDVKLKFKPLSKKVVSAALQFSLSCIFLREGKATDEDMQSLASLMSMKQADIGNLDDFEEDNEDDDENRVNQEEKAAKITEIVNQLNALSSLDEDQDDCIKQANMRSAKSASSSEELINKLNFLDEAEKDLATVNSNPFDDPDVAELNPFGDPDSEEPITETASPRKTEDSFYNNSYNPFKEVQTPQYLNPFDEPEAFVTIKDSPPQSTKRKNIRPVDMSKYLYADSSKTEEEELDESNPFYEPKSTPPPNNLVNPVQELETERRVKRKAPAPPVLSPKTGVVNENTVSAGKDLSTSPKPSPIPSPVLGRKPNASQSLLVWCKEVTKNYRGVKITNFTTSWRNGLSFCAILHHFRPDLIDYKSLNPQDIKENNKKAYDGFASIGISRLLEPSDMVLLAIPDKLTVMTYLYQIRAHFSGQELNVVQIEENSSKSTYKVGNYETDTNSSVDQEKFYAELSDLKREPELQQPISGAVDFLSQDDSVFVNDSGVGESESEHQTPDDHLSPSTASPYCRRTKSDTEPQKSQQSSGRTSGSDDPGICSNTDSTQAQVLLGKKRLLKAETLELSDLYVSDKKKDMSPPFICEETDEQKLQTLDIGSNLEKEKLENSRSIECRSDPESPIKKTSLSPTSKLGYSYSRDLDLAKKKHASLRQTESDPDADRTTLNHADHSSKIVQHRLLSRQEELKERARVLLEQARRDAALKAGNKHNTNTATPFCNRQLSDQQDEERRRQLRERARQLIAEARSGVKMSELPSYGEMAAEKLKERSKASGEQNSKLVDLKLKKLLEVQPQVANSPSSAAQKAVTESSEQDMKSGTEDLRTERLQKTTERFRNPVVFSKDSTVRKTQLQSFSQYIENRPEMKRQRSIQEDTKKGNEEKAAITETQRKPSEDEVLNKGFKDTSQYVVGELAALENEQKQIDTRAALVEKRLRYLMDTGRNTEEEEAMMQEWFMLVNKKNALIRRMNQLSLLEKEHDLERRYELLNRELRAMLAIEDWQKTEAQKRREQLLLDELVALVNKRDALVRDLDAQEKQAEEEDEHLERTLEQNKGKMAKKEEKCVLQ</sequence>
<evidence type="ECO:0000256" key="1">
    <source>
        <dbReference type="ARBA" id="ARBA00004177"/>
    </source>
</evidence>
<feature type="compositionally biased region" description="Polar residues" evidence="5">
    <location>
        <begin position="654"/>
        <end position="675"/>
    </location>
</feature>
<feature type="region of interest" description="Disordered" evidence="5">
    <location>
        <begin position="838"/>
        <end position="865"/>
    </location>
</feature>
<name>A0A2I3T7G3_PANTR</name>
<feature type="domain" description="BMERB" evidence="8">
    <location>
        <begin position="1020"/>
        <end position="1176"/>
    </location>
</feature>
<dbReference type="InterPro" id="IPR036872">
    <property type="entry name" value="CH_dom_sf"/>
</dbReference>
<evidence type="ECO:0000313" key="10">
    <source>
        <dbReference type="Proteomes" id="UP000002277"/>
    </source>
</evidence>
<feature type="compositionally biased region" description="Basic and acidic residues" evidence="5">
    <location>
        <begin position="943"/>
        <end position="960"/>
    </location>
</feature>
<dbReference type="InterPro" id="IPR050540">
    <property type="entry name" value="F-actin_Monoox_Mical"/>
</dbReference>
<comment type="subcellular location">
    <subcellularLocation>
        <location evidence="1">Endosome</location>
    </subcellularLocation>
</comment>
<feature type="compositionally biased region" description="Basic and acidic residues" evidence="5">
    <location>
        <begin position="737"/>
        <end position="753"/>
    </location>
</feature>
<dbReference type="Bgee" id="ENSPTRG00000011969">
    <property type="expression patterns" value="Expressed in Brodmann (1909) area 10 and 21 other cell types or tissues"/>
</dbReference>
<dbReference type="Pfam" id="PF00307">
    <property type="entry name" value="CH"/>
    <property type="match status" value="1"/>
</dbReference>
<dbReference type="PANTHER" id="PTHR23167:SF43">
    <property type="entry name" value="EH DOMAIN-BINDING PROTEIN 1"/>
    <property type="match status" value="1"/>
</dbReference>
<dbReference type="PROSITE" id="PS51840">
    <property type="entry name" value="C2_NT"/>
    <property type="match status" value="1"/>
</dbReference>
<dbReference type="VGNC" id="VGNC:233">
    <property type="gene designation" value="EHBP1"/>
</dbReference>
<dbReference type="EMBL" id="AACZ04063525">
    <property type="status" value="NOT_ANNOTATED_CDS"/>
    <property type="molecule type" value="Genomic_DNA"/>
</dbReference>
<feature type="compositionally biased region" description="Polar residues" evidence="5">
    <location>
        <begin position="754"/>
        <end position="764"/>
    </location>
</feature>
<evidence type="ECO:0000256" key="4">
    <source>
        <dbReference type="ARBA" id="ARBA00023054"/>
    </source>
</evidence>
<dbReference type="PROSITE" id="PS51848">
    <property type="entry name" value="BMERB"/>
    <property type="match status" value="1"/>
</dbReference>
<feature type="region of interest" description="Disordered" evidence="5">
    <location>
        <begin position="777"/>
        <end position="801"/>
    </location>
</feature>
<dbReference type="RefSeq" id="XP_054534414.1">
    <property type="nucleotide sequence ID" value="XM_054678439.2"/>
</dbReference>
<dbReference type="CDD" id="cd21254">
    <property type="entry name" value="CH_EHBP1"/>
    <property type="match status" value="1"/>
</dbReference>
<dbReference type="Pfam" id="PF12130">
    <property type="entry name" value="bMERB_dom"/>
    <property type="match status" value="1"/>
</dbReference>
<evidence type="ECO:0000259" key="6">
    <source>
        <dbReference type="PROSITE" id="PS50021"/>
    </source>
</evidence>
<dbReference type="AlphaFoldDB" id="A0A2I3T7G3"/>
<dbReference type="GeneID" id="459269"/>
<dbReference type="GO" id="GO:0005768">
    <property type="term" value="C:endosome"/>
    <property type="evidence" value="ECO:0007669"/>
    <property type="project" value="UniProtKB-SubCell"/>
</dbReference>
<evidence type="ECO:0000259" key="8">
    <source>
        <dbReference type="PROSITE" id="PS51848"/>
    </source>
</evidence>
<dbReference type="Ensembl" id="ENSPTRT00000105735.1">
    <property type="protein sequence ID" value="ENSPTRP00000085190.1"/>
    <property type="gene ID" value="ENSPTRG00000011969.6"/>
</dbReference>
<evidence type="ECO:0000313" key="11">
    <source>
        <dbReference type="VGNC" id="VGNC:233"/>
    </source>
</evidence>
<feature type="region of interest" description="Disordered" evidence="5">
    <location>
        <begin position="1162"/>
        <end position="1195"/>
    </location>
</feature>
<dbReference type="CTD" id="23301"/>
<feature type="region of interest" description="Disordered" evidence="5">
    <location>
        <begin position="989"/>
        <end position="1029"/>
    </location>
</feature>
<dbReference type="PROSITE" id="PS50021">
    <property type="entry name" value="CH"/>
    <property type="match status" value="1"/>
</dbReference>
<feature type="compositionally biased region" description="Basic and acidic residues" evidence="5">
    <location>
        <begin position="625"/>
        <end position="635"/>
    </location>
</feature>
<reference evidence="9" key="3">
    <citation type="submission" date="2025-09" db="UniProtKB">
        <authorList>
            <consortium name="Ensembl"/>
        </authorList>
    </citation>
    <scope>IDENTIFICATION</scope>
</reference>
<dbReference type="InterPro" id="IPR019448">
    <property type="entry name" value="NT-C2"/>
</dbReference>
<evidence type="ECO:0000256" key="3">
    <source>
        <dbReference type="ARBA" id="ARBA00022753"/>
    </source>
</evidence>
<evidence type="ECO:0000256" key="2">
    <source>
        <dbReference type="ARBA" id="ARBA00022553"/>
    </source>
</evidence>
<keyword evidence="3" id="KW-0967">Endosome</keyword>
<feature type="compositionally biased region" description="Basic and acidic residues" evidence="5">
    <location>
        <begin position="790"/>
        <end position="801"/>
    </location>
</feature>
<dbReference type="Gene3D" id="1.10.418.10">
    <property type="entry name" value="Calponin-like domain"/>
    <property type="match status" value="1"/>
</dbReference>
<feature type="compositionally biased region" description="Polar residues" evidence="5">
    <location>
        <begin position="924"/>
        <end position="940"/>
    </location>
</feature>
<evidence type="ECO:0000259" key="7">
    <source>
        <dbReference type="PROSITE" id="PS51840"/>
    </source>
</evidence>
<dbReference type="PANTHER" id="PTHR23167">
    <property type="entry name" value="CALPONIN HOMOLOGY DOMAIN-CONTAINING PROTEIN DDB_G0272472-RELATED"/>
    <property type="match status" value="1"/>
</dbReference>
<evidence type="ECO:0000313" key="9">
    <source>
        <dbReference type="Ensembl" id="ENSPTRP00000085190.1"/>
    </source>
</evidence>
<evidence type="ECO:0000256" key="5">
    <source>
        <dbReference type="SAM" id="MobiDB-lite"/>
    </source>
</evidence>
<dbReference type="InterPro" id="IPR001715">
    <property type="entry name" value="CH_dom"/>
</dbReference>
<dbReference type="RefSeq" id="XP_063645870.1">
    <property type="nucleotide sequence ID" value="XM_063789800.1"/>
</dbReference>
<dbReference type="RefSeq" id="XP_063645872.1">
    <property type="nucleotide sequence ID" value="XM_063789802.1"/>
</dbReference>
<feature type="region of interest" description="Disordered" evidence="5">
    <location>
        <begin position="264"/>
        <end position="318"/>
    </location>
</feature>
<accession>A0A2I3T7G3</accession>
<dbReference type="InterPro" id="IPR022735">
    <property type="entry name" value="bMERB_dom"/>
</dbReference>
<feature type="domain" description="Calponin-homology (CH)" evidence="6">
    <location>
        <begin position="443"/>
        <end position="548"/>
    </location>
</feature>
<dbReference type="SUPFAM" id="SSF47576">
    <property type="entry name" value="Calponin-homology domain, CH-domain"/>
    <property type="match status" value="1"/>
</dbReference>
<keyword evidence="2" id="KW-0597">Phosphoprotein</keyword>
<feature type="region of interest" description="Disordered" evidence="5">
    <location>
        <begin position="616"/>
        <end position="675"/>
    </location>
</feature>
<dbReference type="Proteomes" id="UP000002277">
    <property type="component" value="Chromosome 2A"/>
</dbReference>
<dbReference type="EMBL" id="AACZ04063524">
    <property type="status" value="NOT_ANNOTATED_CDS"/>
    <property type="molecule type" value="Genomic_DNA"/>
</dbReference>
<keyword evidence="4" id="KW-0175">Coiled coil</keyword>
<organism evidence="9 10">
    <name type="scientific">Pan troglodytes</name>
    <name type="common">Chimpanzee</name>
    <dbReference type="NCBI Taxonomy" id="9598"/>
    <lineage>
        <taxon>Eukaryota</taxon>
        <taxon>Metazoa</taxon>
        <taxon>Chordata</taxon>
        <taxon>Craniata</taxon>
        <taxon>Vertebrata</taxon>
        <taxon>Euteleostomi</taxon>
        <taxon>Mammalia</taxon>
        <taxon>Eutheria</taxon>
        <taxon>Euarchontoglires</taxon>
        <taxon>Primates</taxon>
        <taxon>Haplorrhini</taxon>
        <taxon>Catarrhini</taxon>
        <taxon>Hominidae</taxon>
        <taxon>Pan</taxon>
    </lineage>
</organism>
<feature type="compositionally biased region" description="Polar residues" evidence="5">
    <location>
        <begin position="302"/>
        <end position="318"/>
    </location>
</feature>
<proteinExistence type="predicted"/>
<dbReference type="GeneTree" id="ENSGT00940000157597"/>
<dbReference type="FunFam" id="1.10.418.10:FF:000023">
    <property type="entry name" value="EH domain-binding protein 1 isoform X1"/>
    <property type="match status" value="1"/>
</dbReference>
<dbReference type="SMART" id="SM01203">
    <property type="entry name" value="DUF3585"/>
    <property type="match status" value="1"/>
</dbReference>